<dbReference type="CDD" id="cd07377">
    <property type="entry name" value="WHTH_GntR"/>
    <property type="match status" value="1"/>
</dbReference>
<dbReference type="RefSeq" id="WP_145291864.1">
    <property type="nucleotide sequence ID" value="NZ_CP036291.1"/>
</dbReference>
<dbReference type="GO" id="GO:0003677">
    <property type="term" value="F:DNA binding"/>
    <property type="evidence" value="ECO:0007669"/>
    <property type="project" value="UniProtKB-KW"/>
</dbReference>
<dbReference type="GO" id="GO:0003700">
    <property type="term" value="F:DNA-binding transcription factor activity"/>
    <property type="evidence" value="ECO:0007669"/>
    <property type="project" value="InterPro"/>
</dbReference>
<keyword evidence="1" id="KW-0805">Transcription regulation</keyword>
<keyword evidence="2" id="KW-0238">DNA-binding</keyword>
<dbReference type="PANTHER" id="PTHR38445:SF7">
    <property type="entry name" value="GNTR-FAMILY TRANSCRIPTIONAL REGULATOR"/>
    <property type="match status" value="1"/>
</dbReference>
<gene>
    <name evidence="5" type="primary">ytrA_2</name>
    <name evidence="5" type="ORF">Pla175_51330</name>
</gene>
<dbReference type="InterPro" id="IPR000524">
    <property type="entry name" value="Tscrpt_reg_HTH_GntR"/>
</dbReference>
<proteinExistence type="predicted"/>
<dbReference type="Proteomes" id="UP000317429">
    <property type="component" value="Chromosome"/>
</dbReference>
<dbReference type="Gene3D" id="1.10.10.10">
    <property type="entry name" value="Winged helix-like DNA-binding domain superfamily/Winged helix DNA-binding domain"/>
    <property type="match status" value="1"/>
</dbReference>
<dbReference type="OrthoDB" id="9808770at2"/>
<dbReference type="EMBL" id="CP036291">
    <property type="protein sequence ID" value="QDU91703.1"/>
    <property type="molecule type" value="Genomic_DNA"/>
</dbReference>
<dbReference type="Pfam" id="PF00392">
    <property type="entry name" value="GntR"/>
    <property type="match status" value="1"/>
</dbReference>
<dbReference type="PANTHER" id="PTHR38445">
    <property type="entry name" value="HTH-TYPE TRANSCRIPTIONAL REPRESSOR YTRA"/>
    <property type="match status" value="1"/>
</dbReference>
<dbReference type="InterPro" id="IPR036388">
    <property type="entry name" value="WH-like_DNA-bd_sf"/>
</dbReference>
<dbReference type="PROSITE" id="PS50949">
    <property type="entry name" value="HTH_GNTR"/>
    <property type="match status" value="1"/>
</dbReference>
<keyword evidence="6" id="KW-1185">Reference proteome</keyword>
<protein>
    <submittedName>
        <fullName evidence="5">HTH-type transcriptional repressor YtrA</fullName>
    </submittedName>
</protein>
<dbReference type="AlphaFoldDB" id="A0A518DJQ3"/>
<evidence type="ECO:0000256" key="2">
    <source>
        <dbReference type="ARBA" id="ARBA00023125"/>
    </source>
</evidence>
<organism evidence="5 6">
    <name type="scientific">Pirellulimonas nuda</name>
    <dbReference type="NCBI Taxonomy" id="2528009"/>
    <lineage>
        <taxon>Bacteria</taxon>
        <taxon>Pseudomonadati</taxon>
        <taxon>Planctomycetota</taxon>
        <taxon>Planctomycetia</taxon>
        <taxon>Pirellulales</taxon>
        <taxon>Lacipirellulaceae</taxon>
        <taxon>Pirellulimonas</taxon>
    </lineage>
</organism>
<dbReference type="SUPFAM" id="SSF46785">
    <property type="entry name" value="Winged helix' DNA-binding domain"/>
    <property type="match status" value="1"/>
</dbReference>
<evidence type="ECO:0000259" key="4">
    <source>
        <dbReference type="PROSITE" id="PS50949"/>
    </source>
</evidence>
<accession>A0A518DJQ3</accession>
<keyword evidence="3" id="KW-0804">Transcription</keyword>
<dbReference type="SMART" id="SM00345">
    <property type="entry name" value="HTH_GNTR"/>
    <property type="match status" value="1"/>
</dbReference>
<evidence type="ECO:0000256" key="1">
    <source>
        <dbReference type="ARBA" id="ARBA00023015"/>
    </source>
</evidence>
<evidence type="ECO:0000256" key="3">
    <source>
        <dbReference type="ARBA" id="ARBA00023163"/>
    </source>
</evidence>
<evidence type="ECO:0000313" key="6">
    <source>
        <dbReference type="Proteomes" id="UP000317429"/>
    </source>
</evidence>
<name>A0A518DJQ3_9BACT</name>
<dbReference type="InterPro" id="IPR036390">
    <property type="entry name" value="WH_DNA-bd_sf"/>
</dbReference>
<evidence type="ECO:0000313" key="5">
    <source>
        <dbReference type="EMBL" id="QDU91703.1"/>
    </source>
</evidence>
<dbReference type="KEGG" id="pnd:Pla175_51330"/>
<sequence>MDAQPCQFDIRPSAGTPIYLQVVEQVHALVAGGRLRAGDLLPSVRQVAQAADVNPMTVSKAYSRLEAEGVVERVRGQGMRVLPTTGTGTAAERQLQLRELLAPALHRAAQLGLTEKQLRHVIDAILKEYQP</sequence>
<feature type="domain" description="HTH gntR-type" evidence="4">
    <location>
        <begin position="16"/>
        <end position="84"/>
    </location>
</feature>
<reference evidence="5 6" key="1">
    <citation type="submission" date="2019-02" db="EMBL/GenBank/DDBJ databases">
        <title>Deep-cultivation of Planctomycetes and their phenomic and genomic characterization uncovers novel biology.</title>
        <authorList>
            <person name="Wiegand S."/>
            <person name="Jogler M."/>
            <person name="Boedeker C."/>
            <person name="Pinto D."/>
            <person name="Vollmers J."/>
            <person name="Rivas-Marin E."/>
            <person name="Kohn T."/>
            <person name="Peeters S.H."/>
            <person name="Heuer A."/>
            <person name="Rast P."/>
            <person name="Oberbeckmann S."/>
            <person name="Bunk B."/>
            <person name="Jeske O."/>
            <person name="Meyerdierks A."/>
            <person name="Storesund J.E."/>
            <person name="Kallscheuer N."/>
            <person name="Luecker S."/>
            <person name="Lage O.M."/>
            <person name="Pohl T."/>
            <person name="Merkel B.J."/>
            <person name="Hornburger P."/>
            <person name="Mueller R.-W."/>
            <person name="Bruemmer F."/>
            <person name="Labrenz M."/>
            <person name="Spormann A.M."/>
            <person name="Op den Camp H."/>
            <person name="Overmann J."/>
            <person name="Amann R."/>
            <person name="Jetten M.S.M."/>
            <person name="Mascher T."/>
            <person name="Medema M.H."/>
            <person name="Devos D.P."/>
            <person name="Kaster A.-K."/>
            <person name="Ovreas L."/>
            <person name="Rohde M."/>
            <person name="Galperin M.Y."/>
            <person name="Jogler C."/>
        </authorList>
    </citation>
    <scope>NUCLEOTIDE SEQUENCE [LARGE SCALE GENOMIC DNA]</scope>
    <source>
        <strain evidence="5 6">Pla175</strain>
    </source>
</reference>